<dbReference type="WBParaSite" id="SSTP_0001050200.1">
    <property type="protein sequence ID" value="SSTP_0001050200.1"/>
    <property type="gene ID" value="SSTP_0001050200"/>
</dbReference>
<evidence type="ECO:0000256" key="3">
    <source>
        <dbReference type="ARBA" id="ARBA00022448"/>
    </source>
</evidence>
<dbReference type="GO" id="GO:0140021">
    <property type="term" value="P:mitochondrial ADP transmembrane transport"/>
    <property type="evidence" value="ECO:0007669"/>
    <property type="project" value="InterPro"/>
</dbReference>
<evidence type="ECO:0000256" key="12">
    <source>
        <dbReference type="ARBA" id="ARBA00023128"/>
    </source>
</evidence>
<sequence>MILSYHLKLIDLFYIIIYINNLLTSKIKIILHFFIETYTGSDNSLKSQTTSSNNKYEEIIIDRTIKFAKDLSAGAVAAIVAKTIIAPVERVKLILQLQTAQVTINTHERYKGMFDCFLRLPKEQGFLSFWRGNMVNIYRATSQESLGFAFKDVFRKLLVNENISDVSVFKLTCQNLAAGGAAGVATFAIIYPLDFARTRLAIDMGRKTNREFKGMIDCVKKIFKVDGIQGLYRGLSPSLAYIFLYRGSYYGLFDSGKSLYGKPQGQINKSLKFENIKLPFIEAFILGQVVTFSAGMISYPLDTVRRRMMMQSGKIQKVYKNSIHCAKDILLNEGFKAFYSGAMVNAIRGVGAALVLAMYNEIEKYM</sequence>
<dbReference type="PROSITE" id="PS50920">
    <property type="entry name" value="SOLCAR"/>
    <property type="match status" value="3"/>
</dbReference>
<evidence type="ECO:0000313" key="19">
    <source>
        <dbReference type="WBParaSite" id="SSTP_0001050200.1"/>
    </source>
</evidence>
<evidence type="ECO:0000256" key="10">
    <source>
        <dbReference type="ARBA" id="ARBA00022989"/>
    </source>
</evidence>
<keyword evidence="9" id="KW-0702">S-nitrosylation</keyword>
<dbReference type="GO" id="GO:1901029">
    <property type="term" value="P:negative regulation of mitochondrial outer membrane permeabilization involved in apoptotic signaling pathway"/>
    <property type="evidence" value="ECO:0007669"/>
    <property type="project" value="TreeGrafter"/>
</dbReference>
<evidence type="ECO:0000256" key="16">
    <source>
        <dbReference type="RuleBase" id="RU000488"/>
    </source>
</evidence>
<evidence type="ECO:0000256" key="7">
    <source>
        <dbReference type="ARBA" id="ARBA00022737"/>
    </source>
</evidence>
<keyword evidence="8" id="KW-0999">Mitochondrion inner membrane</keyword>
<evidence type="ECO:0000313" key="18">
    <source>
        <dbReference type="Proteomes" id="UP000035681"/>
    </source>
</evidence>
<keyword evidence="5" id="KW-0597">Phosphoprotein</keyword>
<evidence type="ECO:0000256" key="8">
    <source>
        <dbReference type="ARBA" id="ARBA00022792"/>
    </source>
</evidence>
<dbReference type="STRING" id="6248.A0A0K0EM14"/>
<evidence type="ECO:0000256" key="11">
    <source>
        <dbReference type="ARBA" id="ARBA00022990"/>
    </source>
</evidence>
<accession>A0A0K0EM14</accession>
<evidence type="ECO:0000256" key="14">
    <source>
        <dbReference type="ARBA" id="ARBA00024537"/>
    </source>
</evidence>
<proteinExistence type="inferred from homology"/>
<evidence type="ECO:0000256" key="5">
    <source>
        <dbReference type="ARBA" id="ARBA00022553"/>
    </source>
</evidence>
<evidence type="ECO:0000256" key="17">
    <source>
        <dbReference type="RuleBase" id="RU368008"/>
    </source>
</evidence>
<dbReference type="GO" id="GO:1990544">
    <property type="term" value="P:mitochondrial ATP transmembrane transport"/>
    <property type="evidence" value="ECO:0007669"/>
    <property type="project" value="InterPro"/>
</dbReference>
<dbReference type="InterPro" id="IPR002067">
    <property type="entry name" value="MCP"/>
</dbReference>
<dbReference type="AlphaFoldDB" id="A0A0K0EM14"/>
<comment type="subunit">
    <text evidence="17">Monomer.</text>
</comment>
<dbReference type="InterPro" id="IPR023395">
    <property type="entry name" value="MCP_dom_sf"/>
</dbReference>
<feature type="repeat" description="Solcar" evidence="15">
    <location>
        <begin position="170"/>
        <end position="259"/>
    </location>
</feature>
<dbReference type="SUPFAM" id="SSF103506">
    <property type="entry name" value="Mitochondrial carrier"/>
    <property type="match status" value="1"/>
</dbReference>
<comment type="function">
    <text evidence="17">Catalyzes the exchange of ADP and ATP across the membrane.</text>
</comment>
<dbReference type="Gene3D" id="1.50.40.10">
    <property type="entry name" value="Mitochondrial carrier domain"/>
    <property type="match status" value="1"/>
</dbReference>
<comment type="subcellular location">
    <subcellularLocation>
        <location evidence="17">Membrane</location>
        <topology evidence="17">Multi-pass membrane protein</topology>
    </subcellularLocation>
    <subcellularLocation>
        <location evidence="1">Mitochondrion inner membrane</location>
        <topology evidence="1">Multi-pass membrane protein</topology>
    </subcellularLocation>
</comment>
<evidence type="ECO:0000256" key="6">
    <source>
        <dbReference type="ARBA" id="ARBA00022692"/>
    </source>
</evidence>
<dbReference type="Pfam" id="PF00153">
    <property type="entry name" value="Mito_carr"/>
    <property type="match status" value="3"/>
</dbReference>
<dbReference type="PANTHER" id="PTHR45635">
    <property type="entry name" value="ADP,ATP CARRIER PROTEIN 1-RELATED-RELATED"/>
    <property type="match status" value="1"/>
</dbReference>
<dbReference type="InterPro" id="IPR018108">
    <property type="entry name" value="MCP_transmembrane"/>
</dbReference>
<reference evidence="19" key="1">
    <citation type="submission" date="2015-08" db="UniProtKB">
        <authorList>
            <consortium name="WormBaseParasite"/>
        </authorList>
    </citation>
    <scope>IDENTIFICATION</scope>
</reference>
<evidence type="ECO:0000256" key="4">
    <source>
        <dbReference type="ARBA" id="ARBA00022481"/>
    </source>
</evidence>
<dbReference type="PRINTS" id="PR00927">
    <property type="entry name" value="ADPTRNSLCASE"/>
</dbReference>
<dbReference type="GO" id="GO:0005471">
    <property type="term" value="F:ATP:ADP antiporter activity"/>
    <property type="evidence" value="ECO:0007669"/>
    <property type="project" value="UniProtKB-UniRule"/>
</dbReference>
<name>A0A0K0EM14_STRER</name>
<feature type="transmembrane region" description="Helical" evidence="17">
    <location>
        <begin position="278"/>
        <end position="301"/>
    </location>
</feature>
<keyword evidence="13 15" id="KW-0472">Membrane</keyword>
<keyword evidence="18" id="KW-1185">Reference proteome</keyword>
<dbReference type="Proteomes" id="UP000035681">
    <property type="component" value="Unplaced"/>
</dbReference>
<organism evidence="19">
    <name type="scientific">Strongyloides stercoralis</name>
    <name type="common">Threadworm</name>
    <dbReference type="NCBI Taxonomy" id="6248"/>
    <lineage>
        <taxon>Eukaryota</taxon>
        <taxon>Metazoa</taxon>
        <taxon>Ecdysozoa</taxon>
        <taxon>Nematoda</taxon>
        <taxon>Chromadorea</taxon>
        <taxon>Rhabditida</taxon>
        <taxon>Tylenchina</taxon>
        <taxon>Panagrolaimomorpha</taxon>
        <taxon>Strongyloidoidea</taxon>
        <taxon>Strongyloididae</taxon>
        <taxon>Strongyloides</taxon>
    </lineage>
</organism>
<evidence type="ECO:0000256" key="1">
    <source>
        <dbReference type="ARBA" id="ARBA00004448"/>
    </source>
</evidence>
<keyword evidence="3 16" id="KW-0813">Transport</keyword>
<keyword evidence="6 15" id="KW-0812">Transmembrane</keyword>
<evidence type="ECO:0000256" key="13">
    <source>
        <dbReference type="ARBA" id="ARBA00023136"/>
    </source>
</evidence>
<keyword evidence="4" id="KW-0488">Methylation</keyword>
<dbReference type="WBParaSite" id="TCONS_00000040.p1">
    <property type="protein sequence ID" value="TCONS_00000040.p1"/>
    <property type="gene ID" value="XLOC_000036"/>
</dbReference>
<comment type="catalytic activity">
    <reaction evidence="14">
        <text>ADP(in) + ATP(out) = ADP(out) + ATP(in)</text>
        <dbReference type="Rhea" id="RHEA:34999"/>
        <dbReference type="ChEBI" id="CHEBI:30616"/>
        <dbReference type="ChEBI" id="CHEBI:456216"/>
    </reaction>
</comment>
<evidence type="ECO:0000256" key="2">
    <source>
        <dbReference type="ARBA" id="ARBA00006375"/>
    </source>
</evidence>
<dbReference type="InterPro" id="IPR002113">
    <property type="entry name" value="ADT_euk_type"/>
</dbReference>
<keyword evidence="12" id="KW-0496">Mitochondrion</keyword>
<comment type="similarity">
    <text evidence="2 16">Belongs to the mitochondrial carrier (TC 2.A.29) family.</text>
</comment>
<feature type="repeat" description="Solcar" evidence="15">
    <location>
        <begin position="65"/>
        <end position="157"/>
    </location>
</feature>
<dbReference type="PANTHER" id="PTHR45635:SF32">
    <property type="entry name" value="ADP_ATP TRANSLOCASE 1"/>
    <property type="match status" value="1"/>
</dbReference>
<feature type="repeat" description="Solcar" evidence="15">
    <location>
        <begin position="282"/>
        <end position="365"/>
    </location>
</feature>
<dbReference type="GO" id="GO:0005743">
    <property type="term" value="C:mitochondrial inner membrane"/>
    <property type="evidence" value="ECO:0007669"/>
    <property type="project" value="UniProtKB-SubCell"/>
</dbReference>
<keyword evidence="10 17" id="KW-1133">Transmembrane helix</keyword>
<comment type="caution">
    <text evidence="17">Lacks conserved residue(s) required for the propagation of feature annotation.</text>
</comment>
<protein>
    <recommendedName>
        <fullName evidence="17">ADP/ATP translocase</fullName>
    </recommendedName>
    <alternativeName>
        <fullName evidence="17">ADP,ATP carrier protein</fullName>
    </alternativeName>
</protein>
<keyword evidence="11" id="KW-0007">Acetylation</keyword>
<dbReference type="PRINTS" id="PR00926">
    <property type="entry name" value="MITOCARRIER"/>
</dbReference>
<feature type="transmembrane region" description="Helical" evidence="17">
    <location>
        <begin position="337"/>
        <end position="359"/>
    </location>
</feature>
<keyword evidence="7" id="KW-0677">Repeat</keyword>
<evidence type="ECO:0000256" key="15">
    <source>
        <dbReference type="PROSITE-ProRule" id="PRU00282"/>
    </source>
</evidence>
<evidence type="ECO:0000256" key="9">
    <source>
        <dbReference type="ARBA" id="ARBA00022799"/>
    </source>
</evidence>